<name>A0A4D9EJG5_9SAUR</name>
<organism evidence="1 2">
    <name type="scientific">Platysternon megacephalum</name>
    <name type="common">big-headed turtle</name>
    <dbReference type="NCBI Taxonomy" id="55544"/>
    <lineage>
        <taxon>Eukaryota</taxon>
        <taxon>Metazoa</taxon>
        <taxon>Chordata</taxon>
        <taxon>Craniata</taxon>
        <taxon>Vertebrata</taxon>
        <taxon>Euteleostomi</taxon>
        <taxon>Archelosauria</taxon>
        <taxon>Testudinata</taxon>
        <taxon>Testudines</taxon>
        <taxon>Cryptodira</taxon>
        <taxon>Durocryptodira</taxon>
        <taxon>Testudinoidea</taxon>
        <taxon>Platysternidae</taxon>
        <taxon>Platysternon</taxon>
    </lineage>
</organism>
<proteinExistence type="predicted"/>
<dbReference type="Proteomes" id="UP000297703">
    <property type="component" value="Unassembled WGS sequence"/>
</dbReference>
<comment type="caution">
    <text evidence="1">The sequence shown here is derived from an EMBL/GenBank/DDBJ whole genome shotgun (WGS) entry which is preliminary data.</text>
</comment>
<keyword evidence="2" id="KW-1185">Reference proteome</keyword>
<evidence type="ECO:0000313" key="2">
    <source>
        <dbReference type="Proteomes" id="UP000297703"/>
    </source>
</evidence>
<protein>
    <submittedName>
        <fullName evidence="1">Sterol regulatory element-binding protein 1</fullName>
    </submittedName>
</protein>
<accession>A0A4D9EJG5</accession>
<dbReference type="EMBL" id="QXTE01000038">
    <property type="protein sequence ID" value="TFK10887.1"/>
    <property type="molecule type" value="Genomic_DNA"/>
</dbReference>
<dbReference type="AlphaFoldDB" id="A0A4D9EJG5"/>
<reference evidence="1 2" key="2">
    <citation type="submission" date="2019-04" db="EMBL/GenBank/DDBJ databases">
        <title>The genome sequence of big-headed turtle.</title>
        <authorList>
            <person name="Gong S."/>
        </authorList>
    </citation>
    <scope>NUCLEOTIDE SEQUENCE [LARGE SCALE GENOMIC DNA]</scope>
    <source>
        <strain evidence="1">DO16091913</strain>
        <tissue evidence="1">Muscle</tissue>
    </source>
</reference>
<evidence type="ECO:0000313" key="1">
    <source>
        <dbReference type="EMBL" id="TFK10887.1"/>
    </source>
</evidence>
<gene>
    <name evidence="1" type="ORF">DR999_PMT05888</name>
</gene>
<reference evidence="1 2" key="1">
    <citation type="submission" date="2019-04" db="EMBL/GenBank/DDBJ databases">
        <title>Draft genome of the big-headed turtle Platysternon megacephalum.</title>
        <authorList>
            <person name="Gong S."/>
        </authorList>
    </citation>
    <scope>NUCLEOTIDE SEQUENCE [LARGE SCALE GENOMIC DNA]</scope>
    <source>
        <strain evidence="1">DO16091913</strain>
        <tissue evidence="1">Muscle</tissue>
    </source>
</reference>
<sequence>MRGCKRGEVAGSPQQRLVFLGHGCSLPAPLNSPGQVSGLNTPPFRPHAHHCSTQAMDPGRGIQISVQLRLPIHAKTLKYLALPNLSQSRVAFKMISCRGPWVHLLLYPLLSLALFQNLAASQPVAMEIPVMLQAQDCGAGIE</sequence>